<dbReference type="AlphaFoldDB" id="H8XNZ3"/>
<protein>
    <recommendedName>
        <fullName evidence="2">CAAX prenyl protease 2/Lysostaphin resistance protein A-like domain-containing protein</fullName>
    </recommendedName>
</protein>
<sequence>MLQLIGLLAISWLIIWLYEKGNLSVLGLTPTKDRLKYFTILFIVSALISATTFLLKIYIAKEQYTIAQSLTIKSVCIETWYQFRTVMTEELLCRGVLLYILIKKIGQPKAVISSSLIFALLHWINAGVWGNISQMIIVFAFTFSMGLLLAYSYARTYSILIPFAIHYGWNLTQNYIFPDTSSTNHIFIHATPQPEVTISYWAFFTMLLLPKILILIVTYLIIRKHKKVTIR</sequence>
<dbReference type="InterPro" id="IPR003675">
    <property type="entry name" value="Rce1/LyrA-like_dom"/>
</dbReference>
<feature type="domain" description="CAAX prenyl protease 2/Lysostaphin resistance protein A-like" evidence="2">
    <location>
        <begin position="85"/>
        <end position="171"/>
    </location>
</feature>
<dbReference type="OrthoDB" id="193898at2"/>
<dbReference type="EMBL" id="HE774682">
    <property type="protein sequence ID" value="CCG52260.1"/>
    <property type="molecule type" value="Genomic_DNA"/>
</dbReference>
<evidence type="ECO:0000313" key="4">
    <source>
        <dbReference type="Proteomes" id="UP000007599"/>
    </source>
</evidence>
<feature type="transmembrane region" description="Helical" evidence="1">
    <location>
        <begin position="37"/>
        <end position="59"/>
    </location>
</feature>
<evidence type="ECO:0000256" key="1">
    <source>
        <dbReference type="SAM" id="Phobius"/>
    </source>
</evidence>
<name>H8XNZ3_FLAIG</name>
<dbReference type="Pfam" id="PF02517">
    <property type="entry name" value="Rce1-like"/>
    <property type="match status" value="1"/>
</dbReference>
<dbReference type="PANTHER" id="PTHR39430">
    <property type="entry name" value="MEMBRANE-ASSOCIATED PROTEASE-RELATED"/>
    <property type="match status" value="1"/>
</dbReference>
<dbReference type="STRING" id="1094466.KQS_01325"/>
<dbReference type="GO" id="GO:0080120">
    <property type="term" value="P:CAAX-box protein maturation"/>
    <property type="evidence" value="ECO:0007669"/>
    <property type="project" value="UniProtKB-ARBA"/>
</dbReference>
<keyword evidence="1" id="KW-1133">Transmembrane helix</keyword>
<gene>
    <name evidence="3" type="ordered locus">KQS_01325</name>
</gene>
<dbReference type="RefSeq" id="WP_014387404.1">
    <property type="nucleotide sequence ID" value="NC_017025.1"/>
</dbReference>
<feature type="transmembrane region" description="Helical" evidence="1">
    <location>
        <begin position="135"/>
        <end position="153"/>
    </location>
</feature>
<dbReference type="eggNOG" id="COG1266">
    <property type="taxonomic scope" value="Bacteria"/>
</dbReference>
<keyword evidence="1" id="KW-0472">Membrane</keyword>
<evidence type="ECO:0000259" key="2">
    <source>
        <dbReference type="Pfam" id="PF02517"/>
    </source>
</evidence>
<evidence type="ECO:0000313" key="3">
    <source>
        <dbReference type="EMBL" id="CCG52260.1"/>
    </source>
</evidence>
<keyword evidence="1" id="KW-0812">Transmembrane</keyword>
<dbReference type="PATRIC" id="fig|1094466.5.peg.260"/>
<accession>H8XNZ3</accession>
<organism evidence="3 4">
    <name type="scientific">Flavobacterium indicum (strain DSM 17447 / CIP 109464 / GPTSA100-9)</name>
    <dbReference type="NCBI Taxonomy" id="1094466"/>
    <lineage>
        <taxon>Bacteria</taxon>
        <taxon>Pseudomonadati</taxon>
        <taxon>Bacteroidota</taxon>
        <taxon>Flavobacteriia</taxon>
        <taxon>Flavobacteriales</taxon>
        <taxon>Flavobacteriaceae</taxon>
        <taxon>Flavobacterium</taxon>
    </lineage>
</organism>
<reference evidence="3 4" key="1">
    <citation type="journal article" date="2012" name="J. Bacteriol.">
        <title>Complete Genome Sequence of Flavobacterium indicum GPSTA100-9T, Isolated from Warm Spring Water.</title>
        <authorList>
            <person name="Barbier P."/>
            <person name="Houel A."/>
            <person name="Loux V."/>
            <person name="Poulain J."/>
            <person name="Bernardet J.F."/>
            <person name="Touchon M."/>
            <person name="Duchaud E."/>
        </authorList>
    </citation>
    <scope>NUCLEOTIDE SEQUENCE [LARGE SCALE GENOMIC DNA]</scope>
    <source>
        <strain evidence="4">DSM 17447 / CIP 109464 / GPTSA100-9</strain>
    </source>
</reference>
<reference evidence="4" key="2">
    <citation type="submission" date="2012-03" db="EMBL/GenBank/DDBJ databases">
        <title>Complete genome sequence of Flavobacterium indicum GPTSA100-9T, isolated from warm spring water.</title>
        <authorList>
            <person name="Barbier P."/>
            <person name="Houel A."/>
            <person name="Loux V."/>
            <person name="Poulain J."/>
            <person name="Bernardet J.-F."/>
            <person name="Touchon M."/>
            <person name="Duchaud E."/>
        </authorList>
    </citation>
    <scope>NUCLEOTIDE SEQUENCE [LARGE SCALE GENOMIC DNA]</scope>
    <source>
        <strain evidence="4">DSM 17447 / CIP 109464 / GPTSA100-9</strain>
    </source>
</reference>
<proteinExistence type="predicted"/>
<feature type="transmembrane region" description="Helical" evidence="1">
    <location>
        <begin position="198"/>
        <end position="222"/>
    </location>
</feature>
<keyword evidence="4" id="KW-1185">Reference proteome</keyword>
<dbReference type="PANTHER" id="PTHR39430:SF1">
    <property type="entry name" value="PROTEASE"/>
    <property type="match status" value="1"/>
</dbReference>
<dbReference type="HOGENOM" id="CLU_101270_0_0_10"/>
<dbReference type="KEGG" id="fin:KQS_01325"/>
<feature type="transmembrane region" description="Helical" evidence="1">
    <location>
        <begin position="110"/>
        <end position="129"/>
    </location>
</feature>
<dbReference type="Proteomes" id="UP000007599">
    <property type="component" value="Chromosome I"/>
</dbReference>
<dbReference type="GO" id="GO:0004175">
    <property type="term" value="F:endopeptidase activity"/>
    <property type="evidence" value="ECO:0007669"/>
    <property type="project" value="UniProtKB-ARBA"/>
</dbReference>